<dbReference type="CDD" id="cd03375">
    <property type="entry name" value="TPP_OGFOR"/>
    <property type="match status" value="1"/>
</dbReference>
<dbReference type="SUPFAM" id="SSF52518">
    <property type="entry name" value="Thiamin diphosphate-binding fold (THDP-binding)"/>
    <property type="match status" value="1"/>
</dbReference>
<sequence length="275" mass="30057">MAYNYEEYIREGRLPHIWCPGCGYGIIMKSMIRAIAEMGWSKDETVIASGIGCASRLPGYLDFNTLHTTHGRSLAFATGIKLANPKLKIVALGGDGDMSAIGGNHFIHACRRNIDMTVIIFNNNIYGMTGGQYSPTTPLGAKATTAPFGMLEPDFDLCKLAIAAGATFVARSTSYHALPMEKLFKEAFSHKGLSVVEIIAGCPTGFGRKNNQKTPASMLLWQKEHAVTQKMAEKMSPEEMEGKFITGILHQDTSKKEYVENYDAVTGFKENQGAE</sequence>
<gene>
    <name evidence="3" type="ORF">H9804_02635</name>
</gene>
<accession>A0A9D2GSZ8</accession>
<dbReference type="InterPro" id="IPR051457">
    <property type="entry name" value="2-oxoacid:Fd_oxidoreductase"/>
</dbReference>
<evidence type="ECO:0000313" key="3">
    <source>
        <dbReference type="EMBL" id="HIZ88817.1"/>
    </source>
</evidence>
<keyword evidence="1" id="KW-0560">Oxidoreductase</keyword>
<dbReference type="EMBL" id="DXAQ01000037">
    <property type="protein sequence ID" value="HIZ88817.1"/>
    <property type="molecule type" value="Genomic_DNA"/>
</dbReference>
<dbReference type="PANTHER" id="PTHR48084:SF1">
    <property type="entry name" value="2-OXOGLUTARATE SYNTHASE SUBUNIT KORB"/>
    <property type="match status" value="1"/>
</dbReference>
<dbReference type="PANTHER" id="PTHR48084">
    <property type="entry name" value="2-OXOGLUTARATE OXIDOREDUCTASE SUBUNIT KORB-RELATED"/>
    <property type="match status" value="1"/>
</dbReference>
<dbReference type="GO" id="GO:0030976">
    <property type="term" value="F:thiamine pyrophosphate binding"/>
    <property type="evidence" value="ECO:0007669"/>
    <property type="project" value="InterPro"/>
</dbReference>
<dbReference type="GO" id="GO:0045333">
    <property type="term" value="P:cellular respiration"/>
    <property type="evidence" value="ECO:0007669"/>
    <property type="project" value="UniProtKB-ARBA"/>
</dbReference>
<dbReference type="AlphaFoldDB" id="A0A9D2GSZ8"/>
<feature type="domain" description="Thiamine pyrophosphate enzyme TPP-binding" evidence="2">
    <location>
        <begin position="51"/>
        <end position="198"/>
    </location>
</feature>
<proteinExistence type="predicted"/>
<dbReference type="Pfam" id="PF02775">
    <property type="entry name" value="TPP_enzyme_C"/>
    <property type="match status" value="1"/>
</dbReference>
<name>A0A9D2GSZ8_9BACT</name>
<evidence type="ECO:0000256" key="1">
    <source>
        <dbReference type="ARBA" id="ARBA00023002"/>
    </source>
</evidence>
<organism evidence="3 4">
    <name type="scientific">Candidatus Mucispirillum faecigallinarum</name>
    <dbReference type="NCBI Taxonomy" id="2838699"/>
    <lineage>
        <taxon>Bacteria</taxon>
        <taxon>Pseudomonadati</taxon>
        <taxon>Deferribacterota</taxon>
        <taxon>Deferribacteres</taxon>
        <taxon>Deferribacterales</taxon>
        <taxon>Mucispirillaceae</taxon>
        <taxon>Mucispirillum</taxon>
    </lineage>
</organism>
<reference evidence="3" key="2">
    <citation type="submission" date="2021-04" db="EMBL/GenBank/DDBJ databases">
        <authorList>
            <person name="Gilroy R."/>
        </authorList>
    </citation>
    <scope>NUCLEOTIDE SEQUENCE</scope>
    <source>
        <strain evidence="3">ChiW4-1371</strain>
    </source>
</reference>
<dbReference type="InterPro" id="IPR029061">
    <property type="entry name" value="THDP-binding"/>
</dbReference>
<reference evidence="3" key="1">
    <citation type="journal article" date="2021" name="PeerJ">
        <title>Extensive microbial diversity within the chicken gut microbiome revealed by metagenomics and culture.</title>
        <authorList>
            <person name="Gilroy R."/>
            <person name="Ravi A."/>
            <person name="Getino M."/>
            <person name="Pursley I."/>
            <person name="Horton D.L."/>
            <person name="Alikhan N.F."/>
            <person name="Baker D."/>
            <person name="Gharbi K."/>
            <person name="Hall N."/>
            <person name="Watson M."/>
            <person name="Adriaenssens E.M."/>
            <person name="Foster-Nyarko E."/>
            <person name="Jarju S."/>
            <person name="Secka A."/>
            <person name="Antonio M."/>
            <person name="Oren A."/>
            <person name="Chaudhuri R.R."/>
            <person name="La Ragione R."/>
            <person name="Hildebrand F."/>
            <person name="Pallen M.J."/>
        </authorList>
    </citation>
    <scope>NUCLEOTIDE SEQUENCE</scope>
    <source>
        <strain evidence="3">ChiW4-1371</strain>
    </source>
</reference>
<evidence type="ECO:0000259" key="2">
    <source>
        <dbReference type="Pfam" id="PF02775"/>
    </source>
</evidence>
<dbReference type="InterPro" id="IPR011766">
    <property type="entry name" value="TPP_enzyme_TPP-bd"/>
</dbReference>
<evidence type="ECO:0000313" key="4">
    <source>
        <dbReference type="Proteomes" id="UP000824176"/>
    </source>
</evidence>
<dbReference type="Gene3D" id="3.40.50.970">
    <property type="match status" value="1"/>
</dbReference>
<protein>
    <submittedName>
        <fullName evidence="3">2-oxoacid:ferredoxin oxidoreductase subunit beta</fullName>
    </submittedName>
</protein>
<dbReference type="Proteomes" id="UP000824176">
    <property type="component" value="Unassembled WGS sequence"/>
</dbReference>
<dbReference type="GO" id="GO:0044281">
    <property type="term" value="P:small molecule metabolic process"/>
    <property type="evidence" value="ECO:0007669"/>
    <property type="project" value="UniProtKB-ARBA"/>
</dbReference>
<comment type="caution">
    <text evidence="3">The sequence shown here is derived from an EMBL/GenBank/DDBJ whole genome shotgun (WGS) entry which is preliminary data.</text>
</comment>
<dbReference type="GO" id="GO:0016625">
    <property type="term" value="F:oxidoreductase activity, acting on the aldehyde or oxo group of donors, iron-sulfur protein as acceptor"/>
    <property type="evidence" value="ECO:0007669"/>
    <property type="project" value="UniProtKB-ARBA"/>
</dbReference>